<sequence>MRMPVEDRRAALAQAALTVLARDGLAAATTRAIVAEAGMSLASFHYAYESRLALLRDVITLVVEGERAAVAPLLDLEPTDLPGLLRAGVAAYADVLRADPGREQGMLELTHLALREPALAGVAQEQYAQYRALVTEMLVIAASRTGMRWRMPAETLARFVVTCMDGLTIGWLVDRDDAALEPQLDMITRALLEHAEPARTSTRF</sequence>
<dbReference type="RefSeq" id="WP_152583666.1">
    <property type="nucleotide sequence ID" value="NZ_VIKT02000012.1"/>
</dbReference>
<keyword evidence="3 5" id="KW-0238">DNA-binding</keyword>
<dbReference type="InterPro" id="IPR001647">
    <property type="entry name" value="HTH_TetR"/>
</dbReference>
<dbReference type="PANTHER" id="PTHR30055">
    <property type="entry name" value="HTH-TYPE TRANSCRIPTIONAL REGULATOR RUTR"/>
    <property type="match status" value="1"/>
</dbReference>
<evidence type="ECO:0000313" key="8">
    <source>
        <dbReference type="Proteomes" id="UP000818266"/>
    </source>
</evidence>
<dbReference type="GO" id="GO:0003700">
    <property type="term" value="F:DNA-binding transcription factor activity"/>
    <property type="evidence" value="ECO:0007669"/>
    <property type="project" value="TreeGrafter"/>
</dbReference>
<reference evidence="7 8" key="1">
    <citation type="submission" date="2020-03" db="EMBL/GenBank/DDBJ databases">
        <title>Chryseoglobus sp. isolated from a deep-sea seamount.</title>
        <authorList>
            <person name="Zhang D.-C."/>
        </authorList>
    </citation>
    <scope>NUCLEOTIDE SEQUENCE [LARGE SCALE GENOMIC DNA]</scope>
    <source>
        <strain evidence="7 8">KN1116</strain>
    </source>
</reference>
<dbReference type="InterPro" id="IPR039538">
    <property type="entry name" value="BetI_C"/>
</dbReference>
<dbReference type="SUPFAM" id="SSF48498">
    <property type="entry name" value="Tetracyclin repressor-like, C-terminal domain"/>
    <property type="match status" value="1"/>
</dbReference>
<keyword evidence="1" id="KW-0678">Repressor</keyword>
<dbReference type="Pfam" id="PF13977">
    <property type="entry name" value="TetR_C_6"/>
    <property type="match status" value="1"/>
</dbReference>
<dbReference type="OrthoDB" id="5242433at2"/>
<evidence type="ECO:0000256" key="1">
    <source>
        <dbReference type="ARBA" id="ARBA00022491"/>
    </source>
</evidence>
<evidence type="ECO:0000259" key="6">
    <source>
        <dbReference type="PROSITE" id="PS50977"/>
    </source>
</evidence>
<dbReference type="EMBL" id="VIKT02000012">
    <property type="protein sequence ID" value="NHF63272.1"/>
    <property type="molecule type" value="Genomic_DNA"/>
</dbReference>
<keyword evidence="4" id="KW-0804">Transcription</keyword>
<accession>A0A9E5MF57</accession>
<evidence type="ECO:0000256" key="4">
    <source>
        <dbReference type="ARBA" id="ARBA00023163"/>
    </source>
</evidence>
<gene>
    <name evidence="7" type="ORF">FK219_008470</name>
</gene>
<name>A0A9E5MF57_9MICO</name>
<comment type="caution">
    <text evidence="7">The sequence shown here is derived from an EMBL/GenBank/DDBJ whole genome shotgun (WGS) entry which is preliminary data.</text>
</comment>
<dbReference type="AlphaFoldDB" id="A0A9E5MF57"/>
<dbReference type="Gene3D" id="1.10.357.10">
    <property type="entry name" value="Tetracycline Repressor, domain 2"/>
    <property type="match status" value="1"/>
</dbReference>
<dbReference type="PROSITE" id="PS50977">
    <property type="entry name" value="HTH_TETR_2"/>
    <property type="match status" value="1"/>
</dbReference>
<dbReference type="InterPro" id="IPR050109">
    <property type="entry name" value="HTH-type_TetR-like_transc_reg"/>
</dbReference>
<evidence type="ECO:0000313" key="7">
    <source>
        <dbReference type="EMBL" id="NHF63272.1"/>
    </source>
</evidence>
<protein>
    <submittedName>
        <fullName evidence="7">TetR/AcrR family transcriptional regulator</fullName>
    </submittedName>
</protein>
<feature type="domain" description="HTH tetR-type" evidence="6">
    <location>
        <begin position="6"/>
        <end position="66"/>
    </location>
</feature>
<evidence type="ECO:0000256" key="3">
    <source>
        <dbReference type="ARBA" id="ARBA00023125"/>
    </source>
</evidence>
<evidence type="ECO:0000256" key="2">
    <source>
        <dbReference type="ARBA" id="ARBA00023015"/>
    </source>
</evidence>
<dbReference type="SUPFAM" id="SSF46689">
    <property type="entry name" value="Homeodomain-like"/>
    <property type="match status" value="1"/>
</dbReference>
<dbReference type="InterPro" id="IPR036271">
    <property type="entry name" value="Tet_transcr_reg_TetR-rel_C_sf"/>
</dbReference>
<dbReference type="PANTHER" id="PTHR30055:SF234">
    <property type="entry name" value="HTH-TYPE TRANSCRIPTIONAL REGULATOR BETI"/>
    <property type="match status" value="1"/>
</dbReference>
<dbReference type="GO" id="GO:0000976">
    <property type="term" value="F:transcription cis-regulatory region binding"/>
    <property type="evidence" value="ECO:0007669"/>
    <property type="project" value="TreeGrafter"/>
</dbReference>
<dbReference type="InterPro" id="IPR009057">
    <property type="entry name" value="Homeodomain-like_sf"/>
</dbReference>
<dbReference type="Pfam" id="PF00440">
    <property type="entry name" value="TetR_N"/>
    <property type="match status" value="1"/>
</dbReference>
<evidence type="ECO:0000256" key="5">
    <source>
        <dbReference type="PROSITE-ProRule" id="PRU00335"/>
    </source>
</evidence>
<dbReference type="Proteomes" id="UP000818266">
    <property type="component" value="Unassembled WGS sequence"/>
</dbReference>
<keyword evidence="2" id="KW-0805">Transcription regulation</keyword>
<keyword evidence="8" id="KW-1185">Reference proteome</keyword>
<organism evidence="7 8">
    <name type="scientific">Microcella pacifica</name>
    <dbReference type="NCBI Taxonomy" id="2591847"/>
    <lineage>
        <taxon>Bacteria</taxon>
        <taxon>Bacillati</taxon>
        <taxon>Actinomycetota</taxon>
        <taxon>Actinomycetes</taxon>
        <taxon>Micrococcales</taxon>
        <taxon>Microbacteriaceae</taxon>
        <taxon>Microcella</taxon>
    </lineage>
</organism>
<feature type="DNA-binding region" description="H-T-H motif" evidence="5">
    <location>
        <begin position="29"/>
        <end position="48"/>
    </location>
</feature>
<proteinExistence type="predicted"/>